<sequence>MSEDFIPNSEIYSAPPGSPAPTQPSREPVHVTVIGSATGIDTVVKILHSLGFAEARAWSKPQIDPNTGRPMRVLTKWVLY</sequence>
<dbReference type="EMBL" id="MRCG01000017">
    <property type="protein sequence ID" value="OKH45335.1"/>
    <property type="molecule type" value="Genomic_DNA"/>
</dbReference>
<evidence type="ECO:0000313" key="3">
    <source>
        <dbReference type="Proteomes" id="UP000185557"/>
    </source>
</evidence>
<evidence type="ECO:0000313" key="2">
    <source>
        <dbReference type="EMBL" id="OKH45335.1"/>
    </source>
</evidence>
<reference evidence="2 3" key="1">
    <citation type="submission" date="2016-11" db="EMBL/GenBank/DDBJ databases">
        <title>Draft Genome Sequences of Nine Cyanobacterial Strains from Diverse Habitats.</title>
        <authorList>
            <person name="Zhu T."/>
            <person name="Hou S."/>
            <person name="Lu X."/>
            <person name="Hess W.R."/>
        </authorList>
    </citation>
    <scope>NUCLEOTIDE SEQUENCE [LARGE SCALE GENOMIC DNA]</scope>
    <source>
        <strain evidence="2 3">NIES-30</strain>
    </source>
</reference>
<evidence type="ECO:0000256" key="1">
    <source>
        <dbReference type="SAM" id="MobiDB-lite"/>
    </source>
</evidence>
<feature type="region of interest" description="Disordered" evidence="1">
    <location>
        <begin position="1"/>
        <end position="27"/>
    </location>
</feature>
<organism evidence="2 3">
    <name type="scientific">Phormidium tenue NIES-30</name>
    <dbReference type="NCBI Taxonomy" id="549789"/>
    <lineage>
        <taxon>Bacteria</taxon>
        <taxon>Bacillati</taxon>
        <taxon>Cyanobacteriota</taxon>
        <taxon>Cyanophyceae</taxon>
        <taxon>Oscillatoriophycideae</taxon>
        <taxon>Oscillatoriales</taxon>
        <taxon>Oscillatoriaceae</taxon>
        <taxon>Phormidium</taxon>
    </lineage>
</organism>
<accession>A0A1U7J0V6</accession>
<gene>
    <name evidence="2" type="ORF">NIES30_19600</name>
</gene>
<dbReference type="AlphaFoldDB" id="A0A1U7J0V6"/>
<comment type="caution">
    <text evidence="2">The sequence shown here is derived from an EMBL/GenBank/DDBJ whole genome shotgun (WGS) entry which is preliminary data.</text>
</comment>
<name>A0A1U7J0V6_9CYAN</name>
<keyword evidence="3" id="KW-1185">Reference proteome</keyword>
<protein>
    <submittedName>
        <fullName evidence="2">Uncharacterized protein</fullName>
    </submittedName>
</protein>
<proteinExistence type="predicted"/>
<dbReference type="Proteomes" id="UP000185557">
    <property type="component" value="Unassembled WGS sequence"/>
</dbReference>
<dbReference type="OrthoDB" id="462353at2"/>